<dbReference type="EMBL" id="KZ821703">
    <property type="protein sequence ID" value="PYH81286.1"/>
    <property type="molecule type" value="Genomic_DNA"/>
</dbReference>
<dbReference type="RefSeq" id="XP_025491486.1">
    <property type="nucleotide sequence ID" value="XM_025635272.1"/>
</dbReference>
<dbReference type="VEuPathDB" id="FungiDB:BO82DRAFT_354737"/>
<reference evidence="1 2" key="1">
    <citation type="submission" date="2016-12" db="EMBL/GenBank/DDBJ databases">
        <title>The genomes of Aspergillus section Nigri reveals drivers in fungal speciation.</title>
        <authorList>
            <consortium name="DOE Joint Genome Institute"/>
            <person name="Vesth T.C."/>
            <person name="Nybo J."/>
            <person name="Theobald S."/>
            <person name="Brandl J."/>
            <person name="Frisvad J.C."/>
            <person name="Nielsen K.F."/>
            <person name="Lyhne E.K."/>
            <person name="Kogle M.E."/>
            <person name="Kuo A."/>
            <person name="Riley R."/>
            <person name="Clum A."/>
            <person name="Nolan M."/>
            <person name="Lipzen A."/>
            <person name="Salamov A."/>
            <person name="Henrissat B."/>
            <person name="Wiebenga A."/>
            <person name="De Vries R.P."/>
            <person name="Grigoriev I.V."/>
            <person name="Mortensen U.H."/>
            <person name="Andersen M.R."/>
            <person name="Baker S.E."/>
        </authorList>
    </citation>
    <scope>NUCLEOTIDE SEQUENCE [LARGE SCALE GENOMIC DNA]</scope>
    <source>
        <strain evidence="1 2">CBS 121591</strain>
    </source>
</reference>
<evidence type="ECO:0000313" key="2">
    <source>
        <dbReference type="Proteomes" id="UP000248340"/>
    </source>
</evidence>
<sequence>MFTWFRKSTNVTQEPVWDASTLTMHQPSQSQNMDSSNIVTEQPKPQAMQMQLRGGEGDDECGCCGTCCGVCAALTCFECCC</sequence>
<dbReference type="Proteomes" id="UP000248340">
    <property type="component" value="Unassembled WGS sequence"/>
</dbReference>
<name>A0A319C627_9EURO</name>
<evidence type="ECO:0000313" key="1">
    <source>
        <dbReference type="EMBL" id="PYH81286.1"/>
    </source>
</evidence>
<evidence type="ECO:0008006" key="3">
    <source>
        <dbReference type="Google" id="ProtNLM"/>
    </source>
</evidence>
<dbReference type="OrthoDB" id="4153865at2759"/>
<accession>A0A319C627</accession>
<dbReference type="GeneID" id="37138013"/>
<gene>
    <name evidence="1" type="ORF">BO82DRAFT_354737</name>
</gene>
<dbReference type="AlphaFoldDB" id="A0A319C627"/>
<keyword evidence="2" id="KW-1185">Reference proteome</keyword>
<protein>
    <recommendedName>
        <fullName evidence="3">Cysteine-rich transmembrane CYSTM domain-containing protein</fullName>
    </recommendedName>
</protein>
<organism evidence="1 2">
    <name type="scientific">Aspergillus uvarum CBS 121591</name>
    <dbReference type="NCBI Taxonomy" id="1448315"/>
    <lineage>
        <taxon>Eukaryota</taxon>
        <taxon>Fungi</taxon>
        <taxon>Dikarya</taxon>
        <taxon>Ascomycota</taxon>
        <taxon>Pezizomycotina</taxon>
        <taxon>Eurotiomycetes</taxon>
        <taxon>Eurotiomycetidae</taxon>
        <taxon>Eurotiales</taxon>
        <taxon>Aspergillaceae</taxon>
        <taxon>Aspergillus</taxon>
        <taxon>Aspergillus subgen. Circumdati</taxon>
    </lineage>
</organism>
<proteinExistence type="predicted"/>